<keyword evidence="2" id="KW-1185">Reference proteome</keyword>
<organism evidence="1 2">
    <name type="scientific">Lophium mytilinum</name>
    <dbReference type="NCBI Taxonomy" id="390894"/>
    <lineage>
        <taxon>Eukaryota</taxon>
        <taxon>Fungi</taxon>
        <taxon>Dikarya</taxon>
        <taxon>Ascomycota</taxon>
        <taxon>Pezizomycotina</taxon>
        <taxon>Dothideomycetes</taxon>
        <taxon>Pleosporomycetidae</taxon>
        <taxon>Mytilinidiales</taxon>
        <taxon>Mytilinidiaceae</taxon>
        <taxon>Lophium</taxon>
    </lineage>
</organism>
<sequence>MVSHRSNSVKIFVCIAFSSILPSIALPTIHSIRQIDEHPAYLKVTCSEAVVDRRRPALDRWQAAKADGALSAINRYWNEDTGGAGGQNGQLPLNWLNTMLNHFGMPGANCGLSVDDCNIDRDCADHTMSHPHPPTPGDWLVLTSISNFHAFYVSFYLSIQSARSALVNTMGSFVSTFAQQKEDPMDELFDKILNGFIDMGVNFLLGKAFGGLAEDLTAKGLDGESIADAAQDNLGKAIEYAKKDGTLPEGLSQEDKKATLVETLQAITDRYIKVIDTYITKSLRGEYPYLADFSGTLRTAVWANDSLNQSLPDMSNSLQQVFSASLLSPAWKLADPENLYPVILYQANDGCTNADPTNLMQKGVSSSTNSCLVIGYTFWIVGYTKQICEGFPTANTGAGPCNANVFKKLPGWDQLTEKTGLDKDQVVWSSWQAYQANGNRNGYSISETLAGGASAFRQGPTTPGLFQIPICEAGAARERYMDAPGADLCDYGGW</sequence>
<reference evidence="1" key="1">
    <citation type="journal article" date="2020" name="Stud. Mycol.">
        <title>101 Dothideomycetes genomes: a test case for predicting lifestyles and emergence of pathogens.</title>
        <authorList>
            <person name="Haridas S."/>
            <person name="Albert R."/>
            <person name="Binder M."/>
            <person name="Bloem J."/>
            <person name="Labutti K."/>
            <person name="Salamov A."/>
            <person name="Andreopoulos B."/>
            <person name="Baker S."/>
            <person name="Barry K."/>
            <person name="Bills G."/>
            <person name="Bluhm B."/>
            <person name="Cannon C."/>
            <person name="Castanera R."/>
            <person name="Culley D."/>
            <person name="Daum C."/>
            <person name="Ezra D."/>
            <person name="Gonzalez J."/>
            <person name="Henrissat B."/>
            <person name="Kuo A."/>
            <person name="Liang C."/>
            <person name="Lipzen A."/>
            <person name="Lutzoni F."/>
            <person name="Magnuson J."/>
            <person name="Mondo S."/>
            <person name="Nolan M."/>
            <person name="Ohm R."/>
            <person name="Pangilinan J."/>
            <person name="Park H.-J."/>
            <person name="Ramirez L."/>
            <person name="Alfaro M."/>
            <person name="Sun H."/>
            <person name="Tritt A."/>
            <person name="Yoshinaga Y."/>
            <person name="Zwiers L.-H."/>
            <person name="Turgeon B."/>
            <person name="Goodwin S."/>
            <person name="Spatafora J."/>
            <person name="Crous P."/>
            <person name="Grigoriev I."/>
        </authorList>
    </citation>
    <scope>NUCLEOTIDE SEQUENCE</scope>
    <source>
        <strain evidence="1">CBS 269.34</strain>
    </source>
</reference>
<name>A0A6A6QRG2_9PEZI</name>
<gene>
    <name evidence="1" type="ORF">BU16DRAFT_619782</name>
</gene>
<evidence type="ECO:0000313" key="2">
    <source>
        <dbReference type="Proteomes" id="UP000799750"/>
    </source>
</evidence>
<proteinExistence type="predicted"/>
<evidence type="ECO:0000313" key="1">
    <source>
        <dbReference type="EMBL" id="KAF2493457.1"/>
    </source>
</evidence>
<protein>
    <submittedName>
        <fullName evidence="1">Uncharacterized protein</fullName>
    </submittedName>
</protein>
<dbReference type="EMBL" id="MU004192">
    <property type="protein sequence ID" value="KAF2493457.1"/>
    <property type="molecule type" value="Genomic_DNA"/>
</dbReference>
<dbReference type="Proteomes" id="UP000799750">
    <property type="component" value="Unassembled WGS sequence"/>
</dbReference>
<accession>A0A6A6QRG2</accession>
<dbReference type="OrthoDB" id="3257981at2759"/>
<dbReference type="AlphaFoldDB" id="A0A6A6QRG2"/>